<sequence>MAVGTAAPCHCAHASFDHALIRCGCTNDRAHKHHDDPMKNADDAFHRVWCCTCGTYCSKDAHCPLPLPELQASSGTAAMQKKLPRPFLVRLPLQILSLPMSRSVRLLSPPTPRGSQLLLCIALPNLVLKRVLKCGSATFFPSDLWSSLRSWLGSLTTRAKRAPVSSNQEKVAVSAH</sequence>
<keyword evidence="2" id="KW-1185">Reference proteome</keyword>
<dbReference type="AlphaFoldDB" id="A0A4Y7T8A6"/>
<comment type="caution">
    <text evidence="1">The sequence shown here is derived from an EMBL/GenBank/DDBJ whole genome shotgun (WGS) entry which is preliminary data.</text>
</comment>
<dbReference type="OrthoDB" id="3010120at2759"/>
<protein>
    <submittedName>
        <fullName evidence="1">Uncharacterized protein</fullName>
    </submittedName>
</protein>
<accession>A0A4Y7T8A6</accession>
<organism evidence="1 2">
    <name type="scientific">Coprinellus micaceus</name>
    <name type="common">Glistening ink-cap mushroom</name>
    <name type="synonym">Coprinus micaceus</name>
    <dbReference type="NCBI Taxonomy" id="71717"/>
    <lineage>
        <taxon>Eukaryota</taxon>
        <taxon>Fungi</taxon>
        <taxon>Dikarya</taxon>
        <taxon>Basidiomycota</taxon>
        <taxon>Agaricomycotina</taxon>
        <taxon>Agaricomycetes</taxon>
        <taxon>Agaricomycetidae</taxon>
        <taxon>Agaricales</taxon>
        <taxon>Agaricineae</taxon>
        <taxon>Psathyrellaceae</taxon>
        <taxon>Coprinellus</taxon>
    </lineage>
</organism>
<evidence type="ECO:0000313" key="2">
    <source>
        <dbReference type="Proteomes" id="UP000298030"/>
    </source>
</evidence>
<evidence type="ECO:0000313" key="1">
    <source>
        <dbReference type="EMBL" id="TEB30417.1"/>
    </source>
</evidence>
<dbReference type="EMBL" id="QPFP01000023">
    <property type="protein sequence ID" value="TEB30417.1"/>
    <property type="molecule type" value="Genomic_DNA"/>
</dbReference>
<reference evidence="1 2" key="1">
    <citation type="journal article" date="2019" name="Nat. Ecol. Evol.">
        <title>Megaphylogeny resolves global patterns of mushroom evolution.</title>
        <authorList>
            <person name="Varga T."/>
            <person name="Krizsan K."/>
            <person name="Foldi C."/>
            <person name="Dima B."/>
            <person name="Sanchez-Garcia M."/>
            <person name="Sanchez-Ramirez S."/>
            <person name="Szollosi G.J."/>
            <person name="Szarkandi J.G."/>
            <person name="Papp V."/>
            <person name="Albert L."/>
            <person name="Andreopoulos W."/>
            <person name="Angelini C."/>
            <person name="Antonin V."/>
            <person name="Barry K.W."/>
            <person name="Bougher N.L."/>
            <person name="Buchanan P."/>
            <person name="Buyck B."/>
            <person name="Bense V."/>
            <person name="Catcheside P."/>
            <person name="Chovatia M."/>
            <person name="Cooper J."/>
            <person name="Damon W."/>
            <person name="Desjardin D."/>
            <person name="Finy P."/>
            <person name="Geml J."/>
            <person name="Haridas S."/>
            <person name="Hughes K."/>
            <person name="Justo A."/>
            <person name="Karasinski D."/>
            <person name="Kautmanova I."/>
            <person name="Kiss B."/>
            <person name="Kocsube S."/>
            <person name="Kotiranta H."/>
            <person name="LaButti K.M."/>
            <person name="Lechner B.E."/>
            <person name="Liimatainen K."/>
            <person name="Lipzen A."/>
            <person name="Lukacs Z."/>
            <person name="Mihaltcheva S."/>
            <person name="Morgado L.N."/>
            <person name="Niskanen T."/>
            <person name="Noordeloos M.E."/>
            <person name="Ohm R.A."/>
            <person name="Ortiz-Santana B."/>
            <person name="Ovrebo C."/>
            <person name="Racz N."/>
            <person name="Riley R."/>
            <person name="Savchenko A."/>
            <person name="Shiryaev A."/>
            <person name="Soop K."/>
            <person name="Spirin V."/>
            <person name="Szebenyi C."/>
            <person name="Tomsovsky M."/>
            <person name="Tulloss R.E."/>
            <person name="Uehling J."/>
            <person name="Grigoriev I.V."/>
            <person name="Vagvolgyi C."/>
            <person name="Papp T."/>
            <person name="Martin F.M."/>
            <person name="Miettinen O."/>
            <person name="Hibbett D.S."/>
            <person name="Nagy L.G."/>
        </authorList>
    </citation>
    <scope>NUCLEOTIDE SEQUENCE [LARGE SCALE GENOMIC DNA]</scope>
    <source>
        <strain evidence="1 2">FP101781</strain>
    </source>
</reference>
<proteinExistence type="predicted"/>
<gene>
    <name evidence="1" type="ORF">FA13DRAFT_1710431</name>
</gene>
<dbReference type="Proteomes" id="UP000298030">
    <property type="component" value="Unassembled WGS sequence"/>
</dbReference>
<name>A0A4Y7T8A6_COPMI</name>